<dbReference type="PANTHER" id="PTHR47186:SF51">
    <property type="entry name" value="NB-ARC DOMAIN-CONTAINING PROTEIN"/>
    <property type="match status" value="1"/>
</dbReference>
<keyword evidence="1" id="KW-0677">Repeat</keyword>
<organism evidence="4 5">
    <name type="scientific">Triticum turgidum subsp. durum</name>
    <name type="common">Durum wheat</name>
    <name type="synonym">Triticum durum</name>
    <dbReference type="NCBI Taxonomy" id="4567"/>
    <lineage>
        <taxon>Eukaryota</taxon>
        <taxon>Viridiplantae</taxon>
        <taxon>Streptophyta</taxon>
        <taxon>Embryophyta</taxon>
        <taxon>Tracheophyta</taxon>
        <taxon>Spermatophyta</taxon>
        <taxon>Magnoliopsida</taxon>
        <taxon>Liliopsida</taxon>
        <taxon>Poales</taxon>
        <taxon>Poaceae</taxon>
        <taxon>BOP clade</taxon>
        <taxon>Pooideae</taxon>
        <taxon>Triticodae</taxon>
        <taxon>Triticeae</taxon>
        <taxon>Triticinae</taxon>
        <taxon>Triticum</taxon>
    </lineage>
</organism>
<feature type="domain" description="Disease resistance R13L4/SHOC-2-like LRR" evidence="2">
    <location>
        <begin position="24"/>
        <end position="161"/>
    </location>
</feature>
<accession>A0A9R1RX65</accession>
<evidence type="ECO:0000256" key="1">
    <source>
        <dbReference type="ARBA" id="ARBA00022737"/>
    </source>
</evidence>
<dbReference type="Pfam" id="PF25019">
    <property type="entry name" value="LRR_R13L1-DRL21"/>
    <property type="match status" value="1"/>
</dbReference>
<dbReference type="OMA" id="RRLIMIN"/>
<keyword evidence="5" id="KW-1185">Reference proteome</keyword>
<sequence>MANEEARVRTFQTDQQPRRVEDTFFMRFPYLRILELSDSLVQSIPDYIGKLIYPRLLDLDGTCVSCLPESISSLINLQILNLQRCQDLHSLPLAITRLSNLRRLGLAGTPINQVPEGVGRLKHLNDLGGFPVGGVSDDAKTQNGWKLEELEHLSHLRRLDLIKLERAALHTTGSVLADKRYPTWLGTTHLSSLKHLKLVDCKTCVYLPPIGQLANLRYLKIDGTTKVTKIGPEFVGCRGARANPRSMVSVAFPKLEVLVIRDLPNWEDWSFIEDAAGAAATEGGGDIYAEMRKGEALSPRLHLLPRLKKMELGGCPKLRALPRQPGRHATSLKELHLRGASCLKVVEDLQFLSEKLLIVGCEGLERVSNLPQVRELRLHDSPNLRRVEGLGSLQQLWLTKNMRDIPVLWMLGLQEQHRELHGEDVDVCTWCKG</sequence>
<dbReference type="Gramene" id="TRITD3Bv1G023520.1">
    <property type="protein sequence ID" value="TRITD3Bv1G023520.1"/>
    <property type="gene ID" value="TRITD3Bv1G023520"/>
</dbReference>
<dbReference type="Gene3D" id="3.80.10.10">
    <property type="entry name" value="Ribonuclease Inhibitor"/>
    <property type="match status" value="2"/>
</dbReference>
<dbReference type="SUPFAM" id="SSF52058">
    <property type="entry name" value="L domain-like"/>
    <property type="match status" value="1"/>
</dbReference>
<dbReference type="InterPro" id="IPR055414">
    <property type="entry name" value="LRR_R13L4/SHOC2-like"/>
</dbReference>
<evidence type="ECO:0000313" key="5">
    <source>
        <dbReference type="Proteomes" id="UP000324705"/>
    </source>
</evidence>
<evidence type="ECO:0000259" key="3">
    <source>
        <dbReference type="Pfam" id="PF25019"/>
    </source>
</evidence>
<dbReference type="PANTHER" id="PTHR47186">
    <property type="entry name" value="LEUCINE-RICH REPEAT-CONTAINING PROTEIN 57"/>
    <property type="match status" value="1"/>
</dbReference>
<gene>
    <name evidence="4" type="ORF">TRITD_3Bv1G023520</name>
</gene>
<dbReference type="AlphaFoldDB" id="A0A9R1RX65"/>
<evidence type="ECO:0000259" key="2">
    <source>
        <dbReference type="Pfam" id="PF23598"/>
    </source>
</evidence>
<protein>
    <submittedName>
        <fullName evidence="4">Uncharacterized protein</fullName>
    </submittedName>
</protein>
<dbReference type="InterPro" id="IPR032675">
    <property type="entry name" value="LRR_dom_sf"/>
</dbReference>
<dbReference type="Proteomes" id="UP000324705">
    <property type="component" value="Chromosome 3B"/>
</dbReference>
<dbReference type="EMBL" id="LT934116">
    <property type="protein sequence ID" value="VAH72422.1"/>
    <property type="molecule type" value="Genomic_DNA"/>
</dbReference>
<dbReference type="InterPro" id="IPR056789">
    <property type="entry name" value="LRR_R13L1-DRL21"/>
</dbReference>
<name>A0A9R1RX65_TRITD</name>
<dbReference type="Pfam" id="PF23598">
    <property type="entry name" value="LRR_14"/>
    <property type="match status" value="1"/>
</dbReference>
<proteinExistence type="predicted"/>
<reference evidence="4 5" key="1">
    <citation type="submission" date="2017-09" db="EMBL/GenBank/DDBJ databases">
        <authorList>
            <consortium name="International Durum Wheat Genome Sequencing Consortium (IDWGSC)"/>
            <person name="Milanesi L."/>
        </authorList>
    </citation>
    <scope>NUCLEOTIDE SEQUENCE [LARGE SCALE GENOMIC DNA]</scope>
    <source>
        <strain evidence="5">cv. Svevo</strain>
    </source>
</reference>
<feature type="domain" description="R13L1/DRL21-like LRR repeat region" evidence="3">
    <location>
        <begin position="179"/>
        <end position="223"/>
    </location>
</feature>
<evidence type="ECO:0000313" key="4">
    <source>
        <dbReference type="EMBL" id="VAH72422.1"/>
    </source>
</evidence>